<evidence type="ECO:0000313" key="1">
    <source>
        <dbReference type="EMBL" id="MCW7555693.1"/>
    </source>
</evidence>
<organism evidence="1 2">
    <name type="scientific">Endozoicomonas gorgoniicola</name>
    <dbReference type="NCBI Taxonomy" id="1234144"/>
    <lineage>
        <taxon>Bacteria</taxon>
        <taxon>Pseudomonadati</taxon>
        <taxon>Pseudomonadota</taxon>
        <taxon>Gammaproteobacteria</taxon>
        <taxon>Oceanospirillales</taxon>
        <taxon>Endozoicomonadaceae</taxon>
        <taxon>Endozoicomonas</taxon>
    </lineage>
</organism>
<comment type="caution">
    <text evidence="1">The sequence shown here is derived from an EMBL/GenBank/DDBJ whole genome shotgun (WGS) entry which is preliminary data.</text>
</comment>
<protein>
    <submittedName>
        <fullName evidence="1">Uncharacterized protein</fullName>
    </submittedName>
</protein>
<proteinExistence type="predicted"/>
<accession>A0ABT3N238</accession>
<reference evidence="1 2" key="1">
    <citation type="submission" date="2022-10" db="EMBL/GenBank/DDBJ databases">
        <title>High-quality genome sequences of two octocoral-associated bacteria, Endozoicomonas euniceicola EF212 and Endozoicomonas gorgoniicola PS125.</title>
        <authorList>
            <person name="Chiou Y.-J."/>
            <person name="Chen Y.-H."/>
        </authorList>
    </citation>
    <scope>NUCLEOTIDE SEQUENCE [LARGE SCALE GENOMIC DNA]</scope>
    <source>
        <strain evidence="1 2">PS125</strain>
    </source>
</reference>
<dbReference type="EMBL" id="JAPFCC010000001">
    <property type="protein sequence ID" value="MCW7555693.1"/>
    <property type="molecule type" value="Genomic_DNA"/>
</dbReference>
<dbReference type="Proteomes" id="UP001209854">
    <property type="component" value="Unassembled WGS sequence"/>
</dbReference>
<name>A0ABT3N238_9GAMM</name>
<dbReference type="RefSeq" id="WP_262565447.1">
    <property type="nucleotide sequence ID" value="NZ_JAPFCC010000001.1"/>
</dbReference>
<sequence>MEDDKNESLYGDDVITQEEGLALREKERLDRIKASKKRNKKVSRSDKEWHKFMADDQVASNGKTVADEEYSNGYKDAIKLSDLTEKELKQFKKYRARPAEALLTKKSILTEKILDNKLSEYEHEKAQTKLKLIGLALADIQHFSQKKAIHKKKINEMLEDQDYPPYAITGGRGSTGFHFKNANQRSPELLYNGLIKKGFIPKQQSLSSFETALWNGKGTVEWNEEWTKLAVFIAKMSEDNISSRDYWKISQQIFRRNGVSTNNLKKLYDKAPFDAELDREFQDIIDAAFYNY</sequence>
<evidence type="ECO:0000313" key="2">
    <source>
        <dbReference type="Proteomes" id="UP001209854"/>
    </source>
</evidence>
<keyword evidence="2" id="KW-1185">Reference proteome</keyword>
<gene>
    <name evidence="1" type="ORF">NX722_24305</name>
</gene>